<dbReference type="GO" id="GO:0005667">
    <property type="term" value="C:transcription regulator complex"/>
    <property type="evidence" value="ECO:0007669"/>
    <property type="project" value="InterPro"/>
</dbReference>
<evidence type="ECO:0000259" key="1">
    <source>
        <dbReference type="PROSITE" id="PS51075"/>
    </source>
</evidence>
<name>A0A6A6H2M5_VIRVR</name>
<accession>A0A6A6H2M5</accession>
<dbReference type="AlphaFoldDB" id="A0A6A6H2M5"/>
<organism evidence="2 3">
    <name type="scientific">Viridothelium virens</name>
    <name type="common">Speckled blister lichen</name>
    <name type="synonym">Trypethelium virens</name>
    <dbReference type="NCBI Taxonomy" id="1048519"/>
    <lineage>
        <taxon>Eukaryota</taxon>
        <taxon>Fungi</taxon>
        <taxon>Dikarya</taxon>
        <taxon>Ascomycota</taxon>
        <taxon>Pezizomycotina</taxon>
        <taxon>Dothideomycetes</taxon>
        <taxon>Dothideomycetes incertae sedis</taxon>
        <taxon>Trypetheliales</taxon>
        <taxon>Trypetheliaceae</taxon>
        <taxon>Viridothelium</taxon>
    </lineage>
</organism>
<keyword evidence="3" id="KW-1185">Reference proteome</keyword>
<reference evidence="2" key="1">
    <citation type="journal article" date="2020" name="Stud. Mycol.">
        <title>101 Dothideomycetes genomes: a test case for predicting lifestyles and emergence of pathogens.</title>
        <authorList>
            <person name="Haridas S."/>
            <person name="Albert R."/>
            <person name="Binder M."/>
            <person name="Bloem J."/>
            <person name="Labutti K."/>
            <person name="Salamov A."/>
            <person name="Andreopoulos B."/>
            <person name="Baker S."/>
            <person name="Barry K."/>
            <person name="Bills G."/>
            <person name="Bluhm B."/>
            <person name="Cannon C."/>
            <person name="Castanera R."/>
            <person name="Culley D."/>
            <person name="Daum C."/>
            <person name="Ezra D."/>
            <person name="Gonzalez J."/>
            <person name="Henrissat B."/>
            <person name="Kuo A."/>
            <person name="Liang C."/>
            <person name="Lipzen A."/>
            <person name="Lutzoni F."/>
            <person name="Magnuson J."/>
            <person name="Mondo S."/>
            <person name="Nolan M."/>
            <person name="Ohm R."/>
            <person name="Pangilinan J."/>
            <person name="Park H.-J."/>
            <person name="Ramirez L."/>
            <person name="Alfaro M."/>
            <person name="Sun H."/>
            <person name="Tritt A."/>
            <person name="Yoshinaga Y."/>
            <person name="Zwiers L.-H."/>
            <person name="Turgeon B."/>
            <person name="Goodwin S."/>
            <person name="Spatafora J."/>
            <person name="Crous P."/>
            <person name="Grigoriev I."/>
        </authorList>
    </citation>
    <scope>NUCLEOTIDE SEQUENCE</scope>
    <source>
        <strain evidence="2">Tuck. ex Michener</strain>
    </source>
</reference>
<sequence length="84" mass="9828">MQTKCYPFPGSDVKDPAHRETHFVAAHGNVARMPKYTIRYTRILDLRRLISCRSAKTNALISRNLRVRPLYINPWHIQVEKVPI</sequence>
<gene>
    <name evidence="2" type="ORF">EV356DRAFT_254932</name>
</gene>
<evidence type="ECO:0000313" key="3">
    <source>
        <dbReference type="Proteomes" id="UP000800092"/>
    </source>
</evidence>
<proteinExistence type="predicted"/>
<feature type="domain" description="MH1" evidence="1">
    <location>
        <begin position="1"/>
        <end position="84"/>
    </location>
</feature>
<dbReference type="Proteomes" id="UP000800092">
    <property type="component" value="Unassembled WGS sequence"/>
</dbReference>
<evidence type="ECO:0000313" key="2">
    <source>
        <dbReference type="EMBL" id="KAF2232285.1"/>
    </source>
</evidence>
<dbReference type="EMBL" id="ML991817">
    <property type="protein sequence ID" value="KAF2232285.1"/>
    <property type="molecule type" value="Genomic_DNA"/>
</dbReference>
<dbReference type="GO" id="GO:0006355">
    <property type="term" value="P:regulation of DNA-templated transcription"/>
    <property type="evidence" value="ECO:0007669"/>
    <property type="project" value="InterPro"/>
</dbReference>
<dbReference type="PROSITE" id="PS51075">
    <property type="entry name" value="MH1"/>
    <property type="match status" value="1"/>
</dbReference>
<protein>
    <recommendedName>
        <fullName evidence="1">MH1 domain-containing protein</fullName>
    </recommendedName>
</protein>
<dbReference type="InterPro" id="IPR013019">
    <property type="entry name" value="MAD_homology_MH1"/>
</dbReference>